<keyword evidence="2" id="KW-0812">Transmembrane</keyword>
<feature type="transmembrane region" description="Helical" evidence="2">
    <location>
        <begin position="147"/>
        <end position="168"/>
    </location>
</feature>
<accession>A0ABN2K7U1</accession>
<evidence type="ECO:0000256" key="1">
    <source>
        <dbReference type="SAM" id="MobiDB-lite"/>
    </source>
</evidence>
<dbReference type="EMBL" id="BAAAPN010000021">
    <property type="protein sequence ID" value="GAA1750137.1"/>
    <property type="molecule type" value="Genomic_DNA"/>
</dbReference>
<evidence type="ECO:0000313" key="3">
    <source>
        <dbReference type="EMBL" id="GAA1750137.1"/>
    </source>
</evidence>
<evidence type="ECO:0008006" key="5">
    <source>
        <dbReference type="Google" id="ProtNLM"/>
    </source>
</evidence>
<feature type="region of interest" description="Disordered" evidence="1">
    <location>
        <begin position="280"/>
        <end position="302"/>
    </location>
</feature>
<gene>
    <name evidence="3" type="ORF">GCM10009810_08120</name>
</gene>
<reference evidence="3 4" key="1">
    <citation type="journal article" date="2019" name="Int. J. Syst. Evol. Microbiol.">
        <title>The Global Catalogue of Microorganisms (GCM) 10K type strain sequencing project: providing services to taxonomists for standard genome sequencing and annotation.</title>
        <authorList>
            <consortium name="The Broad Institute Genomics Platform"/>
            <consortium name="The Broad Institute Genome Sequencing Center for Infectious Disease"/>
            <person name="Wu L."/>
            <person name="Ma J."/>
        </authorList>
    </citation>
    <scope>NUCLEOTIDE SEQUENCE [LARGE SCALE GENOMIC DNA]</scope>
    <source>
        <strain evidence="3 4">JCM 15591</strain>
    </source>
</reference>
<name>A0ABN2K7U1_9MICO</name>
<protein>
    <recommendedName>
        <fullName evidence="5">Copper oxidase</fullName>
    </recommendedName>
</protein>
<feature type="transmembrane region" description="Helical" evidence="2">
    <location>
        <begin position="91"/>
        <end position="111"/>
    </location>
</feature>
<evidence type="ECO:0000256" key="2">
    <source>
        <dbReference type="SAM" id="Phobius"/>
    </source>
</evidence>
<keyword evidence="2" id="KW-0472">Membrane</keyword>
<feature type="transmembrane region" description="Helical" evidence="2">
    <location>
        <begin position="224"/>
        <end position="244"/>
    </location>
</feature>
<feature type="transmembrane region" description="Helical" evidence="2">
    <location>
        <begin position="117"/>
        <end position="135"/>
    </location>
</feature>
<feature type="transmembrane region" description="Helical" evidence="2">
    <location>
        <begin position="26"/>
        <end position="43"/>
    </location>
</feature>
<dbReference type="Proteomes" id="UP001501475">
    <property type="component" value="Unassembled WGS sequence"/>
</dbReference>
<evidence type="ECO:0000313" key="4">
    <source>
        <dbReference type="Proteomes" id="UP001501475"/>
    </source>
</evidence>
<dbReference type="RefSeq" id="WP_344062491.1">
    <property type="nucleotide sequence ID" value="NZ_BAAAPN010000021.1"/>
</dbReference>
<keyword evidence="2" id="KW-1133">Transmembrane helix</keyword>
<comment type="caution">
    <text evidence="3">The sequence shown here is derived from an EMBL/GenBank/DDBJ whole genome shotgun (WGS) entry which is preliminary data.</text>
</comment>
<keyword evidence="4" id="KW-1185">Reference proteome</keyword>
<sequence length="302" mass="33011">MTVLETKPVEPATPTRSVWPWRDHPSFLWLLVAGIVVAIRPLVPHADWLLIHLVLLGALTHAAIVWSTHFTQALLKTGPTIDVRRTQSRRLELLFAGVALVLTGVVAERWVLTVTGAILVSGAVVWHAVMLWRRLRASIAVRFRTTVHYYLAAATCVPLGATFGALLARGPDDDLRGRLLVAHTMVMVLGWLGLTVTGTLVTLWPTMLRTRMDPRDERLARQGLPILIGAVMVIVAGALTGVQLLAAAGLLLYLAGGAWWGRALWLPLRQATDRVRPALRGGRPDLGAQRDWVDRGKPCPAG</sequence>
<feature type="transmembrane region" description="Helical" evidence="2">
    <location>
        <begin position="250"/>
        <end position="268"/>
    </location>
</feature>
<proteinExistence type="predicted"/>
<feature type="transmembrane region" description="Helical" evidence="2">
    <location>
        <begin position="49"/>
        <end position="70"/>
    </location>
</feature>
<feature type="compositionally biased region" description="Basic and acidic residues" evidence="1">
    <location>
        <begin position="291"/>
        <end position="302"/>
    </location>
</feature>
<organism evidence="3 4">
    <name type="scientific">Nostocoides vanveenii</name>
    <dbReference type="NCBI Taxonomy" id="330835"/>
    <lineage>
        <taxon>Bacteria</taxon>
        <taxon>Bacillati</taxon>
        <taxon>Actinomycetota</taxon>
        <taxon>Actinomycetes</taxon>
        <taxon>Micrococcales</taxon>
        <taxon>Intrasporangiaceae</taxon>
        <taxon>Nostocoides</taxon>
    </lineage>
</organism>
<feature type="transmembrane region" description="Helical" evidence="2">
    <location>
        <begin position="180"/>
        <end position="204"/>
    </location>
</feature>